<evidence type="ECO:0000256" key="1">
    <source>
        <dbReference type="PROSITE-ProRule" id="PRU00235"/>
    </source>
</evidence>
<dbReference type="Gene3D" id="2.130.10.30">
    <property type="entry name" value="Regulator of chromosome condensation 1/beta-lactamase-inhibitor protein II"/>
    <property type="match status" value="2"/>
</dbReference>
<dbReference type="EMBL" id="JAPFFF010000003">
    <property type="protein sequence ID" value="KAK8894264.1"/>
    <property type="molecule type" value="Genomic_DNA"/>
</dbReference>
<dbReference type="Pfam" id="PF00415">
    <property type="entry name" value="RCC1"/>
    <property type="match status" value="1"/>
</dbReference>
<dbReference type="Proteomes" id="UP001470230">
    <property type="component" value="Unassembled WGS sequence"/>
</dbReference>
<dbReference type="InterPro" id="IPR000408">
    <property type="entry name" value="Reg_chr_condens"/>
</dbReference>
<dbReference type="InterPro" id="IPR051553">
    <property type="entry name" value="Ran_GTPase-activating"/>
</dbReference>
<name>A0ABR2KT02_9EUKA</name>
<reference evidence="2 3" key="1">
    <citation type="submission" date="2024-04" db="EMBL/GenBank/DDBJ databases">
        <title>Tritrichomonas musculus Genome.</title>
        <authorList>
            <person name="Alves-Ferreira E."/>
            <person name="Grigg M."/>
            <person name="Lorenzi H."/>
            <person name="Galac M."/>
        </authorList>
    </citation>
    <scope>NUCLEOTIDE SEQUENCE [LARGE SCALE GENOMIC DNA]</scope>
    <source>
        <strain evidence="2 3">EAF2021</strain>
    </source>
</reference>
<dbReference type="SUPFAM" id="SSF50985">
    <property type="entry name" value="RCC1/BLIP-II"/>
    <property type="match status" value="1"/>
</dbReference>
<feature type="repeat" description="RCC1" evidence="1">
    <location>
        <begin position="65"/>
        <end position="122"/>
    </location>
</feature>
<sequence length="359" mass="39274">MASNTENLMIGAGDDMSHQLGVEPDAQSSKGNQIVQMPAGIPLITKGLVSMSAGLRHSVFVFDDGKIIAAGDDRNDQIGVNQQQLYSVPTEVKILSESALSENGKVIQVACGEYYTAYLTENGSIFINGWRNPGNQYKAEIIEDGNAVKFVLIQAGFDAPVAIGENGALYIFDSYYNTKPPIKFISEKPFYDVARGSNFIIAIDIEGNVFGSGCAINNKTDITSKFEKIPNLGNIQSGRVFANYKTAAVLDLKEGKVYVMNTENKFELIESLQDQKVVNMDVGKFYALFVTDKSELFALGQNSFGELMLGKTDENPLTLTHGAFQRMKINFVKCGTHHSFAIVNGSPLQHYGAKKFNIK</sequence>
<protein>
    <submittedName>
        <fullName evidence="2">Uncharacterized protein</fullName>
    </submittedName>
</protein>
<dbReference type="PROSITE" id="PS50012">
    <property type="entry name" value="RCC1_3"/>
    <property type="match status" value="3"/>
</dbReference>
<proteinExistence type="predicted"/>
<dbReference type="PANTHER" id="PTHR45982:SF1">
    <property type="entry name" value="REGULATOR OF CHROMOSOME CONDENSATION"/>
    <property type="match status" value="1"/>
</dbReference>
<organism evidence="2 3">
    <name type="scientific">Tritrichomonas musculus</name>
    <dbReference type="NCBI Taxonomy" id="1915356"/>
    <lineage>
        <taxon>Eukaryota</taxon>
        <taxon>Metamonada</taxon>
        <taxon>Parabasalia</taxon>
        <taxon>Tritrichomonadida</taxon>
        <taxon>Tritrichomonadidae</taxon>
        <taxon>Tritrichomonas</taxon>
    </lineage>
</organism>
<dbReference type="InterPro" id="IPR009091">
    <property type="entry name" value="RCC1/BLIP-II"/>
</dbReference>
<gene>
    <name evidence="2" type="ORF">M9Y10_022699</name>
</gene>
<feature type="repeat" description="RCC1" evidence="1">
    <location>
        <begin position="5"/>
        <end position="64"/>
    </location>
</feature>
<dbReference type="PANTHER" id="PTHR45982">
    <property type="entry name" value="REGULATOR OF CHROMOSOME CONDENSATION"/>
    <property type="match status" value="1"/>
</dbReference>
<comment type="caution">
    <text evidence="2">The sequence shown here is derived from an EMBL/GenBank/DDBJ whole genome shotgun (WGS) entry which is preliminary data.</text>
</comment>
<evidence type="ECO:0000313" key="3">
    <source>
        <dbReference type="Proteomes" id="UP001470230"/>
    </source>
</evidence>
<evidence type="ECO:0000313" key="2">
    <source>
        <dbReference type="EMBL" id="KAK8894264.1"/>
    </source>
</evidence>
<accession>A0ABR2KT02</accession>
<keyword evidence="3" id="KW-1185">Reference proteome</keyword>
<feature type="repeat" description="RCC1" evidence="1">
    <location>
        <begin position="294"/>
        <end position="345"/>
    </location>
</feature>